<dbReference type="HAMAP" id="MF_01420">
    <property type="entry name" value="HTH_type_WhiA"/>
    <property type="match status" value="1"/>
</dbReference>
<dbReference type="PANTHER" id="PTHR37307">
    <property type="entry name" value="CELL DIVISION PROTEIN WHIA-RELATED"/>
    <property type="match status" value="1"/>
</dbReference>
<keyword evidence="3 4" id="KW-0131">Cell cycle</keyword>
<keyword evidence="1 4" id="KW-0132">Cell division</keyword>
<comment type="function">
    <text evidence="4">Involved in cell division and chromosome segregation.</text>
</comment>
<dbReference type="Pfam" id="PF10298">
    <property type="entry name" value="WhiA_N"/>
    <property type="match status" value="1"/>
</dbReference>
<name>A0AAX1TMG7_9FUSO</name>
<dbReference type="SUPFAM" id="SSF88659">
    <property type="entry name" value="Sigma3 and sigma4 domains of RNA polymerase sigma factors"/>
    <property type="match status" value="1"/>
</dbReference>
<dbReference type="GO" id="GO:0003677">
    <property type="term" value="F:DNA binding"/>
    <property type="evidence" value="ECO:0007669"/>
    <property type="project" value="UniProtKB-UniRule"/>
</dbReference>
<dbReference type="Pfam" id="PF02650">
    <property type="entry name" value="HTH_WhiA"/>
    <property type="match status" value="1"/>
</dbReference>
<evidence type="ECO:0000256" key="3">
    <source>
        <dbReference type="ARBA" id="ARBA00023306"/>
    </source>
</evidence>
<keyword evidence="2 4" id="KW-0238">DNA-binding</keyword>
<feature type="domain" description="WhiA LAGLIDADG-like" evidence="7">
    <location>
        <begin position="114"/>
        <end position="205"/>
    </location>
</feature>
<evidence type="ECO:0000256" key="1">
    <source>
        <dbReference type="ARBA" id="ARBA00022618"/>
    </source>
</evidence>
<dbReference type="NCBIfam" id="TIGR00647">
    <property type="entry name" value="DNA_bind_WhiA"/>
    <property type="match status" value="1"/>
</dbReference>
<dbReference type="InterPro" id="IPR018478">
    <property type="entry name" value="Sporu_reg_WhiA_N_dom"/>
</dbReference>
<proteinExistence type="inferred from homology"/>
<dbReference type="InterPro" id="IPR013324">
    <property type="entry name" value="RNA_pol_sigma_r3/r4-like"/>
</dbReference>
<dbReference type="RefSeq" id="WP_005977923.1">
    <property type="nucleotide sequence ID" value="NZ_BAABXY010000001.1"/>
</dbReference>
<dbReference type="SUPFAM" id="SSF55608">
    <property type="entry name" value="Homing endonucleases"/>
    <property type="match status" value="1"/>
</dbReference>
<evidence type="ECO:0000256" key="2">
    <source>
        <dbReference type="ARBA" id="ARBA00023125"/>
    </source>
</evidence>
<dbReference type="GO" id="GO:0043937">
    <property type="term" value="P:regulation of sporulation"/>
    <property type="evidence" value="ECO:0007669"/>
    <property type="project" value="InterPro"/>
</dbReference>
<evidence type="ECO:0000313" key="9">
    <source>
        <dbReference type="Proteomes" id="UP000249008"/>
    </source>
</evidence>
<feature type="domain" description="Sporulation regulator WhiA C-terminal" evidence="5">
    <location>
        <begin position="210"/>
        <end position="289"/>
    </location>
</feature>
<comment type="similarity">
    <text evidence="4">Belongs to the WhiA family.</text>
</comment>
<evidence type="ECO:0000259" key="7">
    <source>
        <dbReference type="Pfam" id="PF14527"/>
    </source>
</evidence>
<evidence type="ECO:0000259" key="5">
    <source>
        <dbReference type="Pfam" id="PF02650"/>
    </source>
</evidence>
<evidence type="ECO:0000313" key="8">
    <source>
        <dbReference type="EMBL" id="SQJ01782.1"/>
    </source>
</evidence>
<dbReference type="AlphaFoldDB" id="A0AAX1TMG7"/>
<sequence length="298" mass="34477">MSYTFKVKQEILTNEMVTEIEKTAELSAVLLSKNALGKDKVELKLENLPLAKRVYKILKEITDLTIGIKYLTSRRLGEHNVYVITVQKQRGYRDFVNKMNISTGVISASEDILKGFIKGMFLACGYIKDPVKEYALDFFIDNEEAAEKLYELLQEKGKKVFKTKKRNKPLVYLRNSEDIMDVMVMIGTIQAFFKYEETTMIKDLKNKTIREMNWEVANETKTLNTGNNQIKMINYIGKVLGLNTLSPVLEEVAFLRLQNPESSLQEIAEMIGISKSGVRNRFRRIEEIYNNLLEEERE</sequence>
<dbReference type="InterPro" id="IPR023054">
    <property type="entry name" value="Sporulation_regulator_WhiA_C"/>
</dbReference>
<gene>
    <name evidence="4" type="primary">whiA</name>
    <name evidence="8" type="ORF">NCTC12112_01202</name>
</gene>
<evidence type="ECO:0000259" key="6">
    <source>
        <dbReference type="Pfam" id="PF10298"/>
    </source>
</evidence>
<feature type="domain" description="Sporulation transcription regulator WhiA N-terminal" evidence="6">
    <location>
        <begin position="21"/>
        <end position="101"/>
    </location>
</feature>
<evidence type="ECO:0000256" key="4">
    <source>
        <dbReference type="HAMAP-Rule" id="MF_01420"/>
    </source>
</evidence>
<dbReference type="EMBL" id="LS483487">
    <property type="protein sequence ID" value="SQJ01782.1"/>
    <property type="molecule type" value="Genomic_DNA"/>
</dbReference>
<organism evidence="8 9">
    <name type="scientific">Fusobacterium ulcerans</name>
    <dbReference type="NCBI Taxonomy" id="861"/>
    <lineage>
        <taxon>Bacteria</taxon>
        <taxon>Fusobacteriati</taxon>
        <taxon>Fusobacteriota</taxon>
        <taxon>Fusobacteriia</taxon>
        <taxon>Fusobacteriales</taxon>
        <taxon>Fusobacteriaceae</taxon>
        <taxon>Fusobacterium</taxon>
    </lineage>
</organism>
<dbReference type="InterPro" id="IPR027434">
    <property type="entry name" value="Homing_endonucl"/>
</dbReference>
<dbReference type="GO" id="GO:0051301">
    <property type="term" value="P:cell division"/>
    <property type="evidence" value="ECO:0007669"/>
    <property type="project" value="UniProtKB-UniRule"/>
</dbReference>
<dbReference type="InterPro" id="IPR039518">
    <property type="entry name" value="WhiA_LAGLIDADG_dom"/>
</dbReference>
<dbReference type="PANTHER" id="PTHR37307:SF1">
    <property type="entry name" value="CELL DIVISION PROTEIN WHIA-RELATED"/>
    <property type="match status" value="1"/>
</dbReference>
<reference evidence="8 9" key="1">
    <citation type="submission" date="2018-06" db="EMBL/GenBank/DDBJ databases">
        <authorList>
            <consortium name="Pathogen Informatics"/>
            <person name="Doyle S."/>
        </authorList>
    </citation>
    <scope>NUCLEOTIDE SEQUENCE [LARGE SCALE GENOMIC DNA]</scope>
    <source>
        <strain evidence="8 9">NCTC12112</strain>
    </source>
</reference>
<dbReference type="Gene3D" id="1.10.10.10">
    <property type="entry name" value="Winged helix-like DNA-binding domain superfamily/Winged helix DNA-binding domain"/>
    <property type="match status" value="1"/>
</dbReference>
<dbReference type="GeneID" id="78455774"/>
<protein>
    <recommendedName>
        <fullName evidence="4">Probable cell division protein WhiA</fullName>
    </recommendedName>
</protein>
<accession>A0AAX1TMG7</accession>
<dbReference type="Proteomes" id="UP000249008">
    <property type="component" value="Chromosome 1"/>
</dbReference>
<dbReference type="Gene3D" id="3.10.28.10">
    <property type="entry name" value="Homing endonucleases"/>
    <property type="match status" value="1"/>
</dbReference>
<dbReference type="KEGG" id="ful:C4N20_13190"/>
<dbReference type="InterPro" id="IPR003802">
    <property type="entry name" value="Sporulation_regulator_WhiA"/>
</dbReference>
<dbReference type="Pfam" id="PF14527">
    <property type="entry name" value="LAGLIDADG_WhiA"/>
    <property type="match status" value="1"/>
</dbReference>
<dbReference type="InterPro" id="IPR036388">
    <property type="entry name" value="WH-like_DNA-bd_sf"/>
</dbReference>